<dbReference type="PANTHER" id="PTHR41260">
    <property type="entry name" value="PROTEIN ECSC"/>
    <property type="match status" value="1"/>
</dbReference>
<reference evidence="2 3" key="1">
    <citation type="submission" date="2018-09" db="EMBL/GenBank/DDBJ databases">
        <title>Draft genome sequence of Rhodopseudomonas palustris 2.1.18.</title>
        <authorList>
            <person name="Robertson S.L."/>
            <person name="Meyer T.E."/>
            <person name="Kyndt J.A."/>
        </authorList>
    </citation>
    <scope>NUCLEOTIDE SEQUENCE [LARGE SCALE GENOMIC DNA]</scope>
    <source>
        <strain evidence="2 3">2.1.18</strain>
    </source>
</reference>
<sequence>MLPQTTPSLQNAPDLTPDDHEALRRAVGLLEHPSLAGRLTSLAGRPVELIGFALPATVAKAISSATSKGLEAALKVALRTLPASRASGSPRLHRALAAASGAVGGSFGLAALPVELPVSTVIMLRAIAEIAKSEGEDLADPEAALACVEVFALGGRAGSTDAAESGYFATRAVLAKTVSEAARLIAERGLANEGASILVKFVSQVAARFGMVVSQKVAAQALPVAGAIGGAAINYAFIDHFQDVARGHFIVRRLERIYGKQAIRAEYDRIAGREPPPPPSLDLTASTTLS</sequence>
<evidence type="ECO:0000313" key="3">
    <source>
        <dbReference type="Proteomes" id="UP000285523"/>
    </source>
</evidence>
<evidence type="ECO:0000313" key="2">
    <source>
        <dbReference type="EMBL" id="RJF69937.1"/>
    </source>
</evidence>
<name>A0A418V1V4_RHOPL</name>
<protein>
    <submittedName>
        <fullName evidence="2">EcsC family protein</fullName>
    </submittedName>
</protein>
<dbReference type="OrthoDB" id="1238772at2"/>
<dbReference type="Proteomes" id="UP000285523">
    <property type="component" value="Unassembled WGS sequence"/>
</dbReference>
<comment type="caution">
    <text evidence="2">The sequence shown here is derived from an EMBL/GenBank/DDBJ whole genome shotgun (WGS) entry which is preliminary data.</text>
</comment>
<dbReference type="InterPro" id="IPR024787">
    <property type="entry name" value="EcsC"/>
</dbReference>
<dbReference type="PANTHER" id="PTHR41260:SF1">
    <property type="entry name" value="PROTEIN ECSC"/>
    <property type="match status" value="1"/>
</dbReference>
<dbReference type="Pfam" id="PF12787">
    <property type="entry name" value="EcsC"/>
    <property type="match status" value="1"/>
</dbReference>
<accession>A0A418V1V4</accession>
<gene>
    <name evidence="2" type="ORF">D4Q52_18580</name>
</gene>
<feature type="region of interest" description="Disordered" evidence="1">
    <location>
        <begin position="268"/>
        <end position="290"/>
    </location>
</feature>
<evidence type="ECO:0000256" key="1">
    <source>
        <dbReference type="SAM" id="MobiDB-lite"/>
    </source>
</evidence>
<dbReference type="AlphaFoldDB" id="A0A418V1V4"/>
<dbReference type="RefSeq" id="WP_119858064.1">
    <property type="nucleotide sequence ID" value="NZ_QYYD01000020.1"/>
</dbReference>
<proteinExistence type="predicted"/>
<dbReference type="EMBL" id="QYYD01000020">
    <property type="protein sequence ID" value="RJF69937.1"/>
    <property type="molecule type" value="Genomic_DNA"/>
</dbReference>
<organism evidence="2 3">
    <name type="scientific">Rhodopseudomonas palustris</name>
    <dbReference type="NCBI Taxonomy" id="1076"/>
    <lineage>
        <taxon>Bacteria</taxon>
        <taxon>Pseudomonadati</taxon>
        <taxon>Pseudomonadota</taxon>
        <taxon>Alphaproteobacteria</taxon>
        <taxon>Hyphomicrobiales</taxon>
        <taxon>Nitrobacteraceae</taxon>
        <taxon>Rhodopseudomonas</taxon>
    </lineage>
</organism>